<dbReference type="Proteomes" id="UP000183400">
    <property type="component" value="Unassembled WGS sequence"/>
</dbReference>
<evidence type="ECO:0000256" key="2">
    <source>
        <dbReference type="ARBA" id="ARBA00022475"/>
    </source>
</evidence>
<feature type="transmembrane region" description="Helical" evidence="6">
    <location>
        <begin position="221"/>
        <end position="244"/>
    </location>
</feature>
<feature type="transmembrane region" description="Helical" evidence="6">
    <location>
        <begin position="265"/>
        <end position="285"/>
    </location>
</feature>
<keyword evidence="2" id="KW-1003">Cell membrane</keyword>
<dbReference type="EMBL" id="FNNP01000008">
    <property type="protein sequence ID" value="SDX62542.1"/>
    <property type="molecule type" value="Genomic_DNA"/>
</dbReference>
<dbReference type="GO" id="GO:0006825">
    <property type="term" value="P:copper ion transport"/>
    <property type="evidence" value="ECO:0007669"/>
    <property type="project" value="InterPro"/>
</dbReference>
<feature type="domain" description="Copper resistance protein D" evidence="7">
    <location>
        <begin position="183"/>
        <end position="282"/>
    </location>
</feature>
<evidence type="ECO:0000256" key="1">
    <source>
        <dbReference type="ARBA" id="ARBA00004651"/>
    </source>
</evidence>
<keyword evidence="4 6" id="KW-1133">Transmembrane helix</keyword>
<keyword evidence="9" id="KW-1185">Reference proteome</keyword>
<feature type="transmembrane region" description="Helical" evidence="6">
    <location>
        <begin position="52"/>
        <end position="71"/>
    </location>
</feature>
<evidence type="ECO:0000313" key="8">
    <source>
        <dbReference type="EMBL" id="SDX62542.1"/>
    </source>
</evidence>
<evidence type="ECO:0000256" key="5">
    <source>
        <dbReference type="ARBA" id="ARBA00023136"/>
    </source>
</evidence>
<dbReference type="PANTHER" id="PTHR34820:SF4">
    <property type="entry name" value="INNER MEMBRANE PROTEIN YEBZ"/>
    <property type="match status" value="1"/>
</dbReference>
<dbReference type="InterPro" id="IPR032694">
    <property type="entry name" value="CopC/D"/>
</dbReference>
<dbReference type="RefSeq" id="WP_074738120.1">
    <property type="nucleotide sequence ID" value="NZ_FNNP01000008.1"/>
</dbReference>
<comment type="subcellular location">
    <subcellularLocation>
        <location evidence="1">Cell membrane</location>
        <topology evidence="1">Multi-pass membrane protein</topology>
    </subcellularLocation>
</comment>
<dbReference type="InterPro" id="IPR008457">
    <property type="entry name" value="Cu-R_CopD_dom"/>
</dbReference>
<dbReference type="Pfam" id="PF05425">
    <property type="entry name" value="CopD"/>
    <property type="match status" value="1"/>
</dbReference>
<feature type="transmembrane region" description="Helical" evidence="6">
    <location>
        <begin position="150"/>
        <end position="169"/>
    </location>
</feature>
<evidence type="ECO:0000259" key="7">
    <source>
        <dbReference type="Pfam" id="PF05425"/>
    </source>
</evidence>
<gene>
    <name evidence="8" type="ORF">SAMN05444358_10816</name>
</gene>
<feature type="transmembrane region" description="Helical" evidence="6">
    <location>
        <begin position="20"/>
        <end position="40"/>
    </location>
</feature>
<protein>
    <submittedName>
        <fullName evidence="8">Putative copper resistance protein D</fullName>
    </submittedName>
</protein>
<dbReference type="AlphaFoldDB" id="A0A1H3D7P4"/>
<sequence length="292" mass="29987">MTGLAPIDGVVVLAILAKALGYGAALLAMGSILFTVLFATRAEASVLRLARHLAVGAALLGLAVLALRFGIRAARISGMGFEGATDPMMLGIVWDSPLGTAAIWRGVGELAILAILLPRVGQWVALAGSLAIAISFAQVGHSLGEPRAPLAVLLFLHLLAVAFWVGALLPLHKAALTPTGADLLHHFGNVAAYGVAVLIVAGAALAWLLSGSVVALFGTAYGLVLLAKVVIVSALLGLAALNKLRFVPALRAEKRGAEIALRRSISMEMLAVVLILFATATLTSVTTPPINL</sequence>
<feature type="transmembrane region" description="Helical" evidence="6">
    <location>
        <begin position="190"/>
        <end position="209"/>
    </location>
</feature>
<proteinExistence type="predicted"/>
<keyword evidence="3 6" id="KW-0812">Transmembrane</keyword>
<evidence type="ECO:0000256" key="4">
    <source>
        <dbReference type="ARBA" id="ARBA00022989"/>
    </source>
</evidence>
<accession>A0A1H3D7P4</accession>
<name>A0A1H3D7P4_9RHOB</name>
<evidence type="ECO:0000256" key="3">
    <source>
        <dbReference type="ARBA" id="ARBA00022692"/>
    </source>
</evidence>
<dbReference type="STRING" id="985054.SAMN05444358_10816"/>
<dbReference type="OrthoDB" id="8478277at2"/>
<evidence type="ECO:0000313" key="9">
    <source>
        <dbReference type="Proteomes" id="UP000183400"/>
    </source>
</evidence>
<keyword evidence="5 6" id="KW-0472">Membrane</keyword>
<organism evidence="8 9">
    <name type="scientific">Ruegeria halocynthiae</name>
    <dbReference type="NCBI Taxonomy" id="985054"/>
    <lineage>
        <taxon>Bacteria</taxon>
        <taxon>Pseudomonadati</taxon>
        <taxon>Pseudomonadota</taxon>
        <taxon>Alphaproteobacteria</taxon>
        <taxon>Rhodobacterales</taxon>
        <taxon>Roseobacteraceae</taxon>
        <taxon>Ruegeria</taxon>
    </lineage>
</organism>
<feature type="transmembrane region" description="Helical" evidence="6">
    <location>
        <begin position="123"/>
        <end position="144"/>
    </location>
</feature>
<dbReference type="PANTHER" id="PTHR34820">
    <property type="entry name" value="INNER MEMBRANE PROTEIN YEBZ"/>
    <property type="match status" value="1"/>
</dbReference>
<evidence type="ECO:0000256" key="6">
    <source>
        <dbReference type="SAM" id="Phobius"/>
    </source>
</evidence>
<dbReference type="GO" id="GO:0005886">
    <property type="term" value="C:plasma membrane"/>
    <property type="evidence" value="ECO:0007669"/>
    <property type="project" value="UniProtKB-SubCell"/>
</dbReference>
<reference evidence="9" key="1">
    <citation type="submission" date="2016-10" db="EMBL/GenBank/DDBJ databases">
        <authorList>
            <person name="Varghese N."/>
            <person name="Submissions S."/>
        </authorList>
    </citation>
    <scope>NUCLEOTIDE SEQUENCE [LARGE SCALE GENOMIC DNA]</scope>
    <source>
        <strain evidence="9">DSM 27839</strain>
    </source>
</reference>